<evidence type="ECO:0000313" key="7">
    <source>
        <dbReference type="EMBL" id="MCS5724655.1"/>
    </source>
</evidence>
<evidence type="ECO:0000256" key="1">
    <source>
        <dbReference type="ARBA" id="ARBA00004871"/>
    </source>
</evidence>
<protein>
    <recommendedName>
        <fullName evidence="2">shikimate dehydrogenase (NADP(+))</fullName>
        <ecNumber evidence="2">1.1.1.25</ecNumber>
    </recommendedName>
</protein>
<sequence length="271" mass="27905">MIDGNTRTVLVAADPVAHLRTPQALNEIWEAEGRDLITVPAQVTPHHLADFVAGMRANASVCGAVITVPHKQSIAALCDDLLPQATIVGAVNVVRRESDGTLVGETFDGLGFVHGLRSAGIDPTGMRVVILGAGGAASAVAVALLEAGVRRLDVHNRTASRAIDLADRLRGEHPDRDVGTGLGHLADADLVVNATSSGLNAADRSPLPGAAFPAAAIAADVVISDRPTPFLAAAAGRGLRLHGGHHMLVGQIRLIADFLTGIPVHAEKGTK</sequence>
<comment type="catalytic activity">
    <reaction evidence="4">
        <text>shikimate + NADP(+) = 3-dehydroshikimate + NADPH + H(+)</text>
        <dbReference type="Rhea" id="RHEA:17737"/>
        <dbReference type="ChEBI" id="CHEBI:15378"/>
        <dbReference type="ChEBI" id="CHEBI:16630"/>
        <dbReference type="ChEBI" id="CHEBI:36208"/>
        <dbReference type="ChEBI" id="CHEBI:57783"/>
        <dbReference type="ChEBI" id="CHEBI:58349"/>
        <dbReference type="EC" id="1.1.1.25"/>
    </reaction>
</comment>
<dbReference type="Gene3D" id="3.40.50.10860">
    <property type="entry name" value="Leucine Dehydrogenase, chain A, domain 1"/>
    <property type="match status" value="1"/>
</dbReference>
<dbReference type="InterPro" id="IPR013708">
    <property type="entry name" value="Shikimate_DH-bd_N"/>
</dbReference>
<dbReference type="InterPro" id="IPR046346">
    <property type="entry name" value="Aminoacid_DH-like_N_sf"/>
</dbReference>
<proteinExistence type="predicted"/>
<gene>
    <name evidence="7" type="ORF">N1028_01965</name>
</gene>
<keyword evidence="3" id="KW-0028">Amino-acid biosynthesis</keyword>
<dbReference type="GO" id="GO:0009073">
    <property type="term" value="P:aromatic amino acid family biosynthetic process"/>
    <property type="evidence" value="ECO:0007669"/>
    <property type="project" value="UniProtKB-KW"/>
</dbReference>
<dbReference type="GO" id="GO:0009423">
    <property type="term" value="P:chorismate biosynthetic process"/>
    <property type="evidence" value="ECO:0007669"/>
    <property type="project" value="TreeGrafter"/>
</dbReference>
<comment type="caution">
    <text evidence="7">The sequence shown here is derived from an EMBL/GenBank/DDBJ whole genome shotgun (WGS) entry which is preliminary data.</text>
</comment>
<dbReference type="RefSeq" id="WP_259525083.1">
    <property type="nucleotide sequence ID" value="NZ_JANLCK010000001.1"/>
</dbReference>
<evidence type="ECO:0000259" key="6">
    <source>
        <dbReference type="Pfam" id="PF08501"/>
    </source>
</evidence>
<dbReference type="EC" id="1.1.1.25" evidence="2"/>
<evidence type="ECO:0000256" key="3">
    <source>
        <dbReference type="ARBA" id="ARBA00023141"/>
    </source>
</evidence>
<dbReference type="Proteomes" id="UP001165587">
    <property type="component" value="Unassembled WGS sequence"/>
</dbReference>
<keyword evidence="8" id="KW-1185">Reference proteome</keyword>
<feature type="domain" description="Shikimate dehydrogenase substrate binding N-terminal" evidence="6">
    <location>
        <begin position="11"/>
        <end position="94"/>
    </location>
</feature>
<dbReference type="GO" id="GO:0004764">
    <property type="term" value="F:shikimate 3-dehydrogenase (NADP+) activity"/>
    <property type="evidence" value="ECO:0007669"/>
    <property type="project" value="UniProtKB-EC"/>
</dbReference>
<dbReference type="SUPFAM" id="SSF53223">
    <property type="entry name" value="Aminoacid dehydrogenase-like, N-terminal domain"/>
    <property type="match status" value="1"/>
</dbReference>
<organism evidence="7 8">
    <name type="scientific">Herbiconiux oxytropis</name>
    <dbReference type="NCBI Taxonomy" id="2970915"/>
    <lineage>
        <taxon>Bacteria</taxon>
        <taxon>Bacillati</taxon>
        <taxon>Actinomycetota</taxon>
        <taxon>Actinomycetes</taxon>
        <taxon>Micrococcales</taxon>
        <taxon>Microbacteriaceae</taxon>
        <taxon>Herbiconiux</taxon>
    </lineage>
</organism>
<dbReference type="InterPro" id="IPR006151">
    <property type="entry name" value="Shikm_DH/Glu-tRNA_Rdtase"/>
</dbReference>
<evidence type="ECO:0000259" key="5">
    <source>
        <dbReference type="Pfam" id="PF01488"/>
    </source>
</evidence>
<evidence type="ECO:0000256" key="4">
    <source>
        <dbReference type="ARBA" id="ARBA00049442"/>
    </source>
</evidence>
<dbReference type="PANTHER" id="PTHR21089:SF1">
    <property type="entry name" value="BIFUNCTIONAL 3-DEHYDROQUINATE DEHYDRATASE_SHIKIMATE DEHYDROGENASE, CHLOROPLASTIC"/>
    <property type="match status" value="1"/>
</dbReference>
<dbReference type="EMBL" id="JANLCK010000001">
    <property type="protein sequence ID" value="MCS5724655.1"/>
    <property type="molecule type" value="Genomic_DNA"/>
</dbReference>
<name>A0AA42BRX3_9MICO</name>
<dbReference type="Pfam" id="PF01488">
    <property type="entry name" value="Shikimate_DH"/>
    <property type="match status" value="1"/>
</dbReference>
<dbReference type="PANTHER" id="PTHR21089">
    <property type="entry name" value="SHIKIMATE DEHYDROGENASE"/>
    <property type="match status" value="1"/>
</dbReference>
<feature type="domain" description="Quinate/shikimate 5-dehydrogenase/glutamyl-tRNA reductase" evidence="5">
    <location>
        <begin position="125"/>
        <end position="199"/>
    </location>
</feature>
<dbReference type="GO" id="GO:0050661">
    <property type="term" value="F:NADP binding"/>
    <property type="evidence" value="ECO:0007669"/>
    <property type="project" value="TreeGrafter"/>
</dbReference>
<dbReference type="Pfam" id="PF08501">
    <property type="entry name" value="Shikimate_dh_N"/>
    <property type="match status" value="1"/>
</dbReference>
<dbReference type="InterPro" id="IPR036291">
    <property type="entry name" value="NAD(P)-bd_dom_sf"/>
</dbReference>
<dbReference type="Gene3D" id="3.40.50.720">
    <property type="entry name" value="NAD(P)-binding Rossmann-like Domain"/>
    <property type="match status" value="1"/>
</dbReference>
<dbReference type="InterPro" id="IPR022893">
    <property type="entry name" value="Shikimate_DH_fam"/>
</dbReference>
<comment type="pathway">
    <text evidence="1">Metabolic intermediate biosynthesis; chorismate biosynthesis; chorismate from D-erythrose 4-phosphate and phosphoenolpyruvate: step 4/7.</text>
</comment>
<dbReference type="GO" id="GO:0005829">
    <property type="term" value="C:cytosol"/>
    <property type="evidence" value="ECO:0007669"/>
    <property type="project" value="TreeGrafter"/>
</dbReference>
<dbReference type="AlphaFoldDB" id="A0AA42BRX3"/>
<keyword evidence="3" id="KW-0057">Aromatic amino acid biosynthesis</keyword>
<evidence type="ECO:0000313" key="8">
    <source>
        <dbReference type="Proteomes" id="UP001165587"/>
    </source>
</evidence>
<dbReference type="GO" id="GO:0019632">
    <property type="term" value="P:shikimate metabolic process"/>
    <property type="evidence" value="ECO:0007669"/>
    <property type="project" value="TreeGrafter"/>
</dbReference>
<reference evidence="7" key="1">
    <citation type="submission" date="2022-08" db="EMBL/GenBank/DDBJ databases">
        <authorList>
            <person name="Deng Y."/>
            <person name="Han X.-F."/>
            <person name="Zhang Y.-Q."/>
        </authorList>
    </citation>
    <scope>NUCLEOTIDE SEQUENCE</scope>
    <source>
        <strain evidence="7">CPCC 203407</strain>
    </source>
</reference>
<accession>A0AA42BRX3</accession>
<dbReference type="SUPFAM" id="SSF51735">
    <property type="entry name" value="NAD(P)-binding Rossmann-fold domains"/>
    <property type="match status" value="1"/>
</dbReference>
<evidence type="ECO:0000256" key="2">
    <source>
        <dbReference type="ARBA" id="ARBA00012962"/>
    </source>
</evidence>